<comment type="caution">
    <text evidence="2">The sequence shown here is derived from an EMBL/GenBank/DDBJ whole genome shotgun (WGS) entry which is preliminary data.</text>
</comment>
<dbReference type="InterPro" id="IPR052553">
    <property type="entry name" value="CbiG_hydrolase"/>
</dbReference>
<reference evidence="2 3" key="1">
    <citation type="submission" date="2015-07" db="EMBL/GenBank/DDBJ databases">
        <title>Draft genome sequence of a diazotrophic, plant growth-promoting rhizobacterium of the Pseudomonas syringae complex.</title>
        <authorList>
            <person name="Patten C.L."/>
            <person name="Jeong H."/>
        </authorList>
    </citation>
    <scope>NUCLEOTIDE SEQUENCE [LARGE SCALE GENOMIC DNA]</scope>
    <source>
        <strain evidence="2 3">GR12-2</strain>
    </source>
</reference>
<dbReference type="PROSITE" id="PS51257">
    <property type="entry name" value="PROKAR_LIPOPROTEIN"/>
    <property type="match status" value="1"/>
</dbReference>
<dbReference type="Gene3D" id="3.30.420.180">
    <property type="entry name" value="CobE/GbiG C-terminal domain"/>
    <property type="match status" value="1"/>
</dbReference>
<feature type="domain" description="CobE/GbiG C-terminal" evidence="1">
    <location>
        <begin position="14"/>
        <end position="136"/>
    </location>
</feature>
<gene>
    <name evidence="2" type="ORF">AFK24_23925</name>
</gene>
<dbReference type="PANTHER" id="PTHR37477:SF1">
    <property type="entry name" value="COBALT-PRECORRIN-5A HYDROLASE"/>
    <property type="match status" value="1"/>
</dbReference>
<dbReference type="Pfam" id="PF01890">
    <property type="entry name" value="CbiG_C"/>
    <property type="match status" value="1"/>
</dbReference>
<dbReference type="EMBL" id="LGSI01000068">
    <property type="protein sequence ID" value="OCR22176.1"/>
    <property type="molecule type" value="Genomic_DNA"/>
</dbReference>
<accession>A0A1C7YZE1</accession>
<sequence>MPNLIKPDQSQPTLVAGLGCQRGCSAGVLLELIESSLRSHGIELQDLSALASIDLKSNEPGLLELARLLRLPLTVFSAQQLNLYEAQLTHRSLTAFEHTGCYGVAESAALALASRSGTARLLIPRVNNLQATFALASTQLNSR</sequence>
<dbReference type="PANTHER" id="PTHR37477">
    <property type="entry name" value="COBALT-PRECORRIN-5A HYDROLASE"/>
    <property type="match status" value="1"/>
</dbReference>
<dbReference type="AlphaFoldDB" id="A0A1C7YZE1"/>
<dbReference type="GO" id="GO:0009236">
    <property type="term" value="P:cobalamin biosynthetic process"/>
    <property type="evidence" value="ECO:0007669"/>
    <property type="project" value="InterPro"/>
</dbReference>
<protein>
    <submittedName>
        <fullName evidence="2">Cobalamin biosynthesis protein CobE</fullName>
    </submittedName>
</protein>
<dbReference type="InterPro" id="IPR036518">
    <property type="entry name" value="CobE/GbiG_C_sf"/>
</dbReference>
<proteinExistence type="predicted"/>
<dbReference type="Proteomes" id="UP000093104">
    <property type="component" value="Unassembled WGS sequence"/>
</dbReference>
<dbReference type="SUPFAM" id="SSF159664">
    <property type="entry name" value="CobE/GbiG C-terminal domain-like"/>
    <property type="match status" value="1"/>
</dbReference>
<evidence type="ECO:0000259" key="1">
    <source>
        <dbReference type="Pfam" id="PF01890"/>
    </source>
</evidence>
<evidence type="ECO:0000313" key="2">
    <source>
        <dbReference type="EMBL" id="OCR22176.1"/>
    </source>
</evidence>
<dbReference type="RefSeq" id="WP_065835587.1">
    <property type="nucleotide sequence ID" value="NZ_LGSI01000068.1"/>
</dbReference>
<evidence type="ECO:0000313" key="3">
    <source>
        <dbReference type="Proteomes" id="UP000093104"/>
    </source>
</evidence>
<dbReference type="OrthoDB" id="9781023at2"/>
<name>A0A1C7YZE1_PSESX</name>
<dbReference type="PATRIC" id="fig|317.243.peg.74"/>
<organism evidence="2 3">
    <name type="scientific">Pseudomonas syringae</name>
    <dbReference type="NCBI Taxonomy" id="317"/>
    <lineage>
        <taxon>Bacteria</taxon>
        <taxon>Pseudomonadati</taxon>
        <taxon>Pseudomonadota</taxon>
        <taxon>Gammaproteobacteria</taxon>
        <taxon>Pseudomonadales</taxon>
        <taxon>Pseudomonadaceae</taxon>
        <taxon>Pseudomonas</taxon>
    </lineage>
</organism>
<dbReference type="InterPro" id="IPR002750">
    <property type="entry name" value="CobE/GbiG_C"/>
</dbReference>